<gene>
    <name evidence="6" type="ORF">SAMN04488055_2244</name>
</gene>
<evidence type="ECO:0000313" key="6">
    <source>
        <dbReference type="EMBL" id="SIN95210.1"/>
    </source>
</evidence>
<keyword evidence="4" id="KW-0812">Transmembrane</keyword>
<dbReference type="GO" id="GO:0003841">
    <property type="term" value="F:1-acylglycerol-3-phosphate O-acyltransferase activity"/>
    <property type="evidence" value="ECO:0007669"/>
    <property type="project" value="TreeGrafter"/>
</dbReference>
<dbReference type="SUPFAM" id="SSF69593">
    <property type="entry name" value="Glycerol-3-phosphate (1)-acyltransferase"/>
    <property type="match status" value="1"/>
</dbReference>
<feature type="domain" description="Phospholipid/glycerol acyltransferase" evidence="5">
    <location>
        <begin position="80"/>
        <end position="194"/>
    </location>
</feature>
<organism evidence="6 7">
    <name type="scientific">Chitinophaga niabensis</name>
    <dbReference type="NCBI Taxonomy" id="536979"/>
    <lineage>
        <taxon>Bacteria</taxon>
        <taxon>Pseudomonadati</taxon>
        <taxon>Bacteroidota</taxon>
        <taxon>Chitinophagia</taxon>
        <taxon>Chitinophagales</taxon>
        <taxon>Chitinophagaceae</taxon>
        <taxon>Chitinophaga</taxon>
    </lineage>
</organism>
<dbReference type="Proteomes" id="UP000185003">
    <property type="component" value="Unassembled WGS sequence"/>
</dbReference>
<evidence type="ECO:0000256" key="2">
    <source>
        <dbReference type="ARBA" id="ARBA00022679"/>
    </source>
</evidence>
<dbReference type="GO" id="GO:0006654">
    <property type="term" value="P:phosphatidic acid biosynthetic process"/>
    <property type="evidence" value="ECO:0007669"/>
    <property type="project" value="TreeGrafter"/>
</dbReference>
<evidence type="ECO:0000259" key="5">
    <source>
        <dbReference type="SMART" id="SM00563"/>
    </source>
</evidence>
<evidence type="ECO:0000256" key="1">
    <source>
        <dbReference type="ARBA" id="ARBA00005189"/>
    </source>
</evidence>
<dbReference type="EMBL" id="FSRA01000001">
    <property type="protein sequence ID" value="SIN95210.1"/>
    <property type="molecule type" value="Genomic_DNA"/>
</dbReference>
<comment type="pathway">
    <text evidence="1">Lipid metabolism.</text>
</comment>
<keyword evidence="3 6" id="KW-0012">Acyltransferase</keyword>
<sequence>MIKLFRNIAGRVFAVYGLLLFVATMLIVLIPIWIFSFLPDPAKTRNFLILGRIWMKVYMTLIFCPVYRKGKQYFEKGKVYVVVCNHNSFVDVLVATPGIPGTNKTLAKHDLVKVPIFGMMYKIGGIIVNRNDDLSRKQSFEHMRNALKMGMHMALFPEGTRNRTPFPLKRFYDGAFALAIETQTPIIPSLIFHTRKILVPDKFFFALPHRIDYHFLPPVETKGLTKEDLPALKEKIFMMMWDHYLTNGGVEPTPA</sequence>
<dbReference type="Pfam" id="PF01553">
    <property type="entry name" value="Acyltransferase"/>
    <property type="match status" value="1"/>
</dbReference>
<keyword evidence="7" id="KW-1185">Reference proteome</keyword>
<feature type="transmembrane region" description="Helical" evidence="4">
    <location>
        <begin position="47"/>
        <end position="67"/>
    </location>
</feature>
<accession>A0A1N6FJ03</accession>
<name>A0A1N6FJ03_9BACT</name>
<keyword evidence="4" id="KW-0472">Membrane</keyword>
<dbReference type="AlphaFoldDB" id="A0A1N6FJ03"/>
<dbReference type="CDD" id="cd07989">
    <property type="entry name" value="LPLAT_AGPAT-like"/>
    <property type="match status" value="1"/>
</dbReference>
<dbReference type="PANTHER" id="PTHR10434:SF11">
    <property type="entry name" value="1-ACYL-SN-GLYCEROL-3-PHOSPHATE ACYLTRANSFERASE"/>
    <property type="match status" value="1"/>
</dbReference>
<proteinExistence type="predicted"/>
<keyword evidence="2 6" id="KW-0808">Transferase</keyword>
<dbReference type="STRING" id="536979.SAMN04488055_2244"/>
<reference evidence="6 7" key="1">
    <citation type="submission" date="2016-11" db="EMBL/GenBank/DDBJ databases">
        <authorList>
            <person name="Jaros S."/>
            <person name="Januszkiewicz K."/>
            <person name="Wedrychowicz H."/>
        </authorList>
    </citation>
    <scope>NUCLEOTIDE SEQUENCE [LARGE SCALE GENOMIC DNA]</scope>
    <source>
        <strain evidence="6 7">DSM 24787</strain>
    </source>
</reference>
<evidence type="ECO:0000256" key="3">
    <source>
        <dbReference type="ARBA" id="ARBA00023315"/>
    </source>
</evidence>
<dbReference type="PANTHER" id="PTHR10434">
    <property type="entry name" value="1-ACYL-SN-GLYCEROL-3-PHOSPHATE ACYLTRANSFERASE"/>
    <property type="match status" value="1"/>
</dbReference>
<dbReference type="InterPro" id="IPR002123">
    <property type="entry name" value="Plipid/glycerol_acylTrfase"/>
</dbReference>
<protein>
    <submittedName>
        <fullName evidence="6">1-acyl-sn-glycerol-3-phosphate acyltransferase</fullName>
    </submittedName>
</protein>
<dbReference type="SMART" id="SM00563">
    <property type="entry name" value="PlsC"/>
    <property type="match status" value="1"/>
</dbReference>
<evidence type="ECO:0000313" key="7">
    <source>
        <dbReference type="Proteomes" id="UP000185003"/>
    </source>
</evidence>
<evidence type="ECO:0000256" key="4">
    <source>
        <dbReference type="SAM" id="Phobius"/>
    </source>
</evidence>
<keyword evidence="4" id="KW-1133">Transmembrane helix</keyword>
<feature type="transmembrane region" description="Helical" evidence="4">
    <location>
        <begin position="12"/>
        <end position="35"/>
    </location>
</feature>